<dbReference type="Gene3D" id="3.30.1950.10">
    <property type="entry name" value="wza like domain"/>
    <property type="match status" value="1"/>
</dbReference>
<dbReference type="InterPro" id="IPR003715">
    <property type="entry name" value="Poly_export_N"/>
</dbReference>
<name>A0A0H3C4L8_CAUVN</name>
<dbReference type="KEGG" id="ccs:CCNA_00168"/>
<accession>A0A0H3C4L8</accession>
<evidence type="ECO:0000259" key="3">
    <source>
        <dbReference type="Pfam" id="PF02563"/>
    </source>
</evidence>
<keyword evidence="1 2" id="KW-0732">Signal</keyword>
<dbReference type="Gene3D" id="3.10.560.10">
    <property type="entry name" value="Outer membrane lipoprotein wza domain like"/>
    <property type="match status" value="1"/>
</dbReference>
<dbReference type="PANTHER" id="PTHR33619:SF3">
    <property type="entry name" value="POLYSACCHARIDE EXPORT PROTEIN GFCE-RELATED"/>
    <property type="match status" value="1"/>
</dbReference>
<evidence type="ECO:0000313" key="6">
    <source>
        <dbReference type="Proteomes" id="UP000001364"/>
    </source>
</evidence>
<dbReference type="RefSeq" id="YP_002515543.2">
    <property type="nucleotide sequence ID" value="NC_011916.1"/>
</dbReference>
<feature type="chain" id="PRO_5002606072" evidence="2">
    <location>
        <begin position="32"/>
        <end position="198"/>
    </location>
</feature>
<dbReference type="InterPro" id="IPR049712">
    <property type="entry name" value="Poly_export"/>
</dbReference>
<dbReference type="Pfam" id="PF02563">
    <property type="entry name" value="Poly_export"/>
    <property type="match status" value="1"/>
</dbReference>
<evidence type="ECO:0000313" key="5">
    <source>
        <dbReference type="EMBL" id="ACL93635.2"/>
    </source>
</evidence>
<evidence type="ECO:0000256" key="2">
    <source>
        <dbReference type="SAM" id="SignalP"/>
    </source>
</evidence>
<keyword evidence="6" id="KW-1185">Reference proteome</keyword>
<feature type="signal peptide" evidence="2">
    <location>
        <begin position="1"/>
        <end position="31"/>
    </location>
</feature>
<dbReference type="Pfam" id="PF10531">
    <property type="entry name" value="SLBB"/>
    <property type="match status" value="1"/>
</dbReference>
<dbReference type="InterPro" id="IPR019554">
    <property type="entry name" value="Soluble_ligand-bd"/>
</dbReference>
<dbReference type="GeneID" id="7332422"/>
<dbReference type="GO" id="GO:0015159">
    <property type="term" value="F:polysaccharide transmembrane transporter activity"/>
    <property type="evidence" value="ECO:0007669"/>
    <property type="project" value="InterPro"/>
</dbReference>
<feature type="domain" description="Soluble ligand binding" evidence="4">
    <location>
        <begin position="125"/>
        <end position="169"/>
    </location>
</feature>
<dbReference type="OrthoDB" id="197007at2"/>
<organism evidence="5 6">
    <name type="scientific">Caulobacter vibrioides (strain NA1000 / CB15N)</name>
    <name type="common">Caulobacter crescentus</name>
    <dbReference type="NCBI Taxonomy" id="565050"/>
    <lineage>
        <taxon>Bacteria</taxon>
        <taxon>Pseudomonadati</taxon>
        <taxon>Pseudomonadota</taxon>
        <taxon>Alphaproteobacteria</taxon>
        <taxon>Caulobacterales</taxon>
        <taxon>Caulobacteraceae</taxon>
        <taxon>Caulobacter</taxon>
    </lineage>
</organism>
<dbReference type="HOGENOM" id="CLU_038343_5_1_5"/>
<feature type="domain" description="Polysaccharide export protein N-terminal" evidence="3">
    <location>
        <begin position="44"/>
        <end position="119"/>
    </location>
</feature>
<dbReference type="Proteomes" id="UP000001364">
    <property type="component" value="Chromosome"/>
</dbReference>
<protein>
    <submittedName>
        <fullName evidence="5">Polysaccharide export protein</fullName>
    </submittedName>
</protein>
<evidence type="ECO:0000256" key="1">
    <source>
        <dbReference type="ARBA" id="ARBA00022729"/>
    </source>
</evidence>
<sequence>MIGFSKLSRALAMLAAVVFMMVSTSNGVAHAQVGSEPAPFAGAAQAVDYLLGPGDKVRVTVYGEESLSGEFFVAGTGLMSLPLIGEIKVGGMTVGQFQTAVQDKLKDGYLRDPRVSAEVLTFRPFYILGEVEKPGTYPYTSGLTVLNAVATAGGFTYRADKKIVYIKRNGDASEIKGELKPSTLVSPGDTIRIGERFF</sequence>
<gene>
    <name evidence="5" type="ordered locus">CCNA_00168</name>
</gene>
<dbReference type="PANTHER" id="PTHR33619">
    <property type="entry name" value="POLYSACCHARIDE EXPORT PROTEIN GFCE-RELATED"/>
    <property type="match status" value="1"/>
</dbReference>
<dbReference type="EMBL" id="CP001340">
    <property type="protein sequence ID" value="ACL93635.2"/>
    <property type="molecule type" value="Genomic_DNA"/>
</dbReference>
<reference evidence="5 6" key="1">
    <citation type="journal article" date="2010" name="J. Bacteriol.">
        <title>The genetic basis of laboratory adaptation in Caulobacter crescentus.</title>
        <authorList>
            <person name="Marks M.E."/>
            <person name="Castro-Rojas C.M."/>
            <person name="Teiling C."/>
            <person name="Du L."/>
            <person name="Kapatral V."/>
            <person name="Walunas T.L."/>
            <person name="Crosson S."/>
        </authorList>
    </citation>
    <scope>NUCLEOTIDE SEQUENCE [LARGE SCALE GENOMIC DNA]</scope>
    <source>
        <strain evidence="6">NA1000 / CB15N</strain>
    </source>
</reference>
<dbReference type="RefSeq" id="WP_024265507.1">
    <property type="nucleotide sequence ID" value="NC_011916.1"/>
</dbReference>
<dbReference type="AlphaFoldDB" id="A0A0H3C4L8"/>
<evidence type="ECO:0000259" key="4">
    <source>
        <dbReference type="Pfam" id="PF10531"/>
    </source>
</evidence>
<dbReference type="PATRIC" id="fig|565050.3.peg.167"/>
<proteinExistence type="predicted"/>